<dbReference type="InterPro" id="IPR050129">
    <property type="entry name" value="Zn_alcohol_dh"/>
</dbReference>
<dbReference type="RefSeq" id="WP_308985126.1">
    <property type="nucleotide sequence ID" value="NZ_JARXIC010000013.1"/>
</dbReference>
<dbReference type="Gene3D" id="3.90.180.10">
    <property type="entry name" value="Medium-chain alcohol dehydrogenases, catalytic domain"/>
    <property type="match status" value="1"/>
</dbReference>
<dbReference type="InterPro" id="IPR002328">
    <property type="entry name" value="ADH_Zn_CS"/>
</dbReference>
<keyword evidence="2 4" id="KW-0862">Zinc</keyword>
<dbReference type="InterPro" id="IPR020843">
    <property type="entry name" value="ER"/>
</dbReference>
<keyword evidence="7" id="KW-1185">Reference proteome</keyword>
<keyword evidence="3" id="KW-0560">Oxidoreductase</keyword>
<name>A0ABU1AJ49_9BACT</name>
<dbReference type="Proteomes" id="UP001243717">
    <property type="component" value="Unassembled WGS sequence"/>
</dbReference>
<dbReference type="InterPro" id="IPR013149">
    <property type="entry name" value="ADH-like_C"/>
</dbReference>
<dbReference type="SUPFAM" id="SSF50129">
    <property type="entry name" value="GroES-like"/>
    <property type="match status" value="1"/>
</dbReference>
<evidence type="ECO:0000256" key="1">
    <source>
        <dbReference type="ARBA" id="ARBA00022723"/>
    </source>
</evidence>
<keyword evidence="1 4" id="KW-0479">Metal-binding</keyword>
<proteinExistence type="inferred from homology"/>
<evidence type="ECO:0000313" key="7">
    <source>
        <dbReference type="Proteomes" id="UP001243717"/>
    </source>
</evidence>
<dbReference type="InterPro" id="IPR013154">
    <property type="entry name" value="ADH-like_N"/>
</dbReference>
<dbReference type="InterPro" id="IPR036291">
    <property type="entry name" value="NAD(P)-bd_dom_sf"/>
</dbReference>
<dbReference type="Pfam" id="PF08240">
    <property type="entry name" value="ADH_N"/>
    <property type="match status" value="1"/>
</dbReference>
<sequence>MKAALYEGKQKFSIQSVDPIAPGPDEIRLSVAYVGICGTDTHIYHGAMDARVQPPQVIGHEMSGTVAELGSNVQGFAIGDPVVVRPLDNRAETAADRGHSHICRDLKFIGIDSPGAFQNSWTVPAFAVHKAPHGVDLQLAALSEPLAVACHDVRLGEVQAGELAVVMGGGPIGMLVAIVARATGARVILSEVNENRLAFARELGFEAVSPIDTDLAKLCRERSDGAGADIVFEVSGAKAAAAGMTDVLAIRGRIVLVAIYPQPVELNLFQFFWKELKLCGARVYEPQDYEQALQLISEKSLPLDKMITRVEPLDNIQAAFENLDSSPNAMKVLIDCQA</sequence>
<accession>A0ABU1AJ49</accession>
<dbReference type="PANTHER" id="PTHR43401">
    <property type="entry name" value="L-THREONINE 3-DEHYDROGENASE"/>
    <property type="match status" value="1"/>
</dbReference>
<comment type="similarity">
    <text evidence="4">Belongs to the zinc-containing alcohol dehydrogenase family.</text>
</comment>
<evidence type="ECO:0000256" key="4">
    <source>
        <dbReference type="RuleBase" id="RU361277"/>
    </source>
</evidence>
<dbReference type="PROSITE" id="PS00059">
    <property type="entry name" value="ADH_ZINC"/>
    <property type="match status" value="1"/>
</dbReference>
<comment type="cofactor">
    <cofactor evidence="4">
        <name>Zn(2+)</name>
        <dbReference type="ChEBI" id="CHEBI:29105"/>
    </cofactor>
</comment>
<evidence type="ECO:0000259" key="5">
    <source>
        <dbReference type="SMART" id="SM00829"/>
    </source>
</evidence>
<evidence type="ECO:0000313" key="6">
    <source>
        <dbReference type="EMBL" id="MDQ8194659.1"/>
    </source>
</evidence>
<dbReference type="InterPro" id="IPR011032">
    <property type="entry name" value="GroES-like_sf"/>
</dbReference>
<comment type="caution">
    <text evidence="6">The sequence shown here is derived from an EMBL/GenBank/DDBJ whole genome shotgun (WGS) entry which is preliminary data.</text>
</comment>
<protein>
    <submittedName>
        <fullName evidence="6">Alcohol dehydrogenase catalytic domain-containing protein</fullName>
    </submittedName>
</protein>
<dbReference type="Pfam" id="PF00107">
    <property type="entry name" value="ADH_zinc_N"/>
    <property type="match status" value="1"/>
</dbReference>
<feature type="domain" description="Enoyl reductase (ER)" evidence="5">
    <location>
        <begin position="8"/>
        <end position="334"/>
    </location>
</feature>
<organism evidence="6 7">
    <name type="scientific">Thalassobacterium sedimentorum</name>
    <dbReference type="NCBI Taxonomy" id="3041258"/>
    <lineage>
        <taxon>Bacteria</taxon>
        <taxon>Pseudomonadati</taxon>
        <taxon>Verrucomicrobiota</taxon>
        <taxon>Opitutia</taxon>
        <taxon>Puniceicoccales</taxon>
        <taxon>Coraliomargaritaceae</taxon>
        <taxon>Thalassobacterium</taxon>
    </lineage>
</organism>
<dbReference type="PANTHER" id="PTHR43401:SF2">
    <property type="entry name" value="L-THREONINE 3-DEHYDROGENASE"/>
    <property type="match status" value="1"/>
</dbReference>
<dbReference type="EMBL" id="JARXIC010000013">
    <property type="protein sequence ID" value="MDQ8194659.1"/>
    <property type="molecule type" value="Genomic_DNA"/>
</dbReference>
<dbReference type="SMART" id="SM00829">
    <property type="entry name" value="PKS_ER"/>
    <property type="match status" value="1"/>
</dbReference>
<dbReference type="SUPFAM" id="SSF51735">
    <property type="entry name" value="NAD(P)-binding Rossmann-fold domains"/>
    <property type="match status" value="1"/>
</dbReference>
<reference evidence="6 7" key="1">
    <citation type="submission" date="2023-04" db="EMBL/GenBank/DDBJ databases">
        <title>A novel bacteria isolated from coastal sediment.</title>
        <authorList>
            <person name="Liu X.-J."/>
            <person name="Du Z.-J."/>
        </authorList>
    </citation>
    <scope>NUCLEOTIDE SEQUENCE [LARGE SCALE GENOMIC DNA]</scope>
    <source>
        <strain evidence="6 7">SDUM461004</strain>
    </source>
</reference>
<evidence type="ECO:0000256" key="2">
    <source>
        <dbReference type="ARBA" id="ARBA00022833"/>
    </source>
</evidence>
<evidence type="ECO:0000256" key="3">
    <source>
        <dbReference type="ARBA" id="ARBA00023002"/>
    </source>
</evidence>
<dbReference type="Gene3D" id="3.40.50.720">
    <property type="entry name" value="NAD(P)-binding Rossmann-like Domain"/>
    <property type="match status" value="1"/>
</dbReference>
<gene>
    <name evidence="6" type="ORF">QEH59_09490</name>
</gene>